<organism evidence="2 3">
    <name type="scientific">Larkinella bovis</name>
    <dbReference type="NCBI Taxonomy" id="683041"/>
    <lineage>
        <taxon>Bacteria</taxon>
        <taxon>Pseudomonadati</taxon>
        <taxon>Bacteroidota</taxon>
        <taxon>Cytophagia</taxon>
        <taxon>Cytophagales</taxon>
        <taxon>Spirosomataceae</taxon>
        <taxon>Larkinella</taxon>
    </lineage>
</organism>
<dbReference type="Proteomes" id="UP001596106">
    <property type="component" value="Unassembled WGS sequence"/>
</dbReference>
<dbReference type="RefSeq" id="WP_379840766.1">
    <property type="nucleotide sequence ID" value="NZ_JBHSMA010000001.1"/>
</dbReference>
<keyword evidence="1" id="KW-0472">Membrane</keyword>
<evidence type="ECO:0000256" key="1">
    <source>
        <dbReference type="SAM" id="Phobius"/>
    </source>
</evidence>
<keyword evidence="1" id="KW-1133">Transmembrane helix</keyword>
<comment type="caution">
    <text evidence="2">The sequence shown here is derived from an EMBL/GenBank/DDBJ whole genome shotgun (WGS) entry which is preliminary data.</text>
</comment>
<evidence type="ECO:0000313" key="3">
    <source>
        <dbReference type="Proteomes" id="UP001596106"/>
    </source>
</evidence>
<name>A0ABW0I660_9BACT</name>
<proteinExistence type="predicted"/>
<dbReference type="EMBL" id="JBHSMA010000001">
    <property type="protein sequence ID" value="MFC5408080.1"/>
    <property type="molecule type" value="Genomic_DNA"/>
</dbReference>
<gene>
    <name evidence="2" type="ORF">ACFPMF_02075</name>
</gene>
<accession>A0ABW0I660</accession>
<evidence type="ECO:0000313" key="2">
    <source>
        <dbReference type="EMBL" id="MFC5408080.1"/>
    </source>
</evidence>
<feature type="transmembrane region" description="Helical" evidence="1">
    <location>
        <begin position="23"/>
        <end position="42"/>
    </location>
</feature>
<keyword evidence="3" id="KW-1185">Reference proteome</keyword>
<evidence type="ECO:0008006" key="4">
    <source>
        <dbReference type="Google" id="ProtNLM"/>
    </source>
</evidence>
<keyword evidence="1" id="KW-0812">Transmembrane</keyword>
<protein>
    <recommendedName>
        <fullName evidence="4">LPXTG cell wall anchor domain-containing protein</fullName>
    </recommendedName>
</protein>
<reference evidence="3" key="1">
    <citation type="journal article" date="2019" name="Int. J. Syst. Evol. Microbiol.">
        <title>The Global Catalogue of Microorganisms (GCM) 10K type strain sequencing project: providing services to taxonomists for standard genome sequencing and annotation.</title>
        <authorList>
            <consortium name="The Broad Institute Genomics Platform"/>
            <consortium name="The Broad Institute Genome Sequencing Center for Infectious Disease"/>
            <person name="Wu L."/>
            <person name="Ma J."/>
        </authorList>
    </citation>
    <scope>NUCLEOTIDE SEQUENCE [LARGE SCALE GENOMIC DNA]</scope>
    <source>
        <strain evidence="3">CCUG 55250</strain>
    </source>
</reference>
<sequence length="49" mass="5679">MNRFVQVDTVSGDYYGVVYKGPFFPILLLVLSVVAVTVWWFLRKRAAKK</sequence>